<evidence type="ECO:0000313" key="2">
    <source>
        <dbReference type="Proteomes" id="UP000677126"/>
    </source>
</evidence>
<dbReference type="Proteomes" id="UP000677126">
    <property type="component" value="Chromosome"/>
</dbReference>
<dbReference type="RefSeq" id="WP_213503001.1">
    <property type="nucleotide sequence ID" value="NZ_CP054856.1"/>
</dbReference>
<name>A0ABX8E2T1_9SPHN</name>
<organism evidence="1 2">
    <name type="scientific">Novosphingobium decolorationis</name>
    <dbReference type="NCBI Taxonomy" id="2698673"/>
    <lineage>
        <taxon>Bacteria</taxon>
        <taxon>Pseudomonadati</taxon>
        <taxon>Pseudomonadota</taxon>
        <taxon>Alphaproteobacteria</taxon>
        <taxon>Sphingomonadales</taxon>
        <taxon>Sphingomonadaceae</taxon>
        <taxon>Novosphingobium</taxon>
    </lineage>
</organism>
<evidence type="ECO:0000313" key="1">
    <source>
        <dbReference type="EMBL" id="QVM83439.1"/>
    </source>
</evidence>
<gene>
    <name evidence="1" type="ORF">HT578_06835</name>
</gene>
<keyword evidence="2" id="KW-1185">Reference proteome</keyword>
<reference evidence="1 2" key="1">
    <citation type="journal article" date="2021" name="Int. J. Syst. Evol. Microbiol.">
        <title>Novosphingobium decolorationis sp. nov., an aniline blue-decolourizing bacterium isolated from East Pacific sediment.</title>
        <authorList>
            <person name="Chen X."/>
            <person name="Dong B."/>
            <person name="Chen T."/>
            <person name="Ren N."/>
            <person name="Wang J."/>
            <person name="Xu Y."/>
            <person name="Yang J."/>
            <person name="Zhu S."/>
            <person name="Chen J."/>
        </authorList>
    </citation>
    <scope>NUCLEOTIDE SEQUENCE [LARGE SCALE GENOMIC DNA]</scope>
    <source>
        <strain evidence="1 2">502str22</strain>
    </source>
</reference>
<proteinExistence type="predicted"/>
<sequence>MSYKSTEKVSNHSTFMAGFDMDAKSVGIGAKISNDYIGTKNTLCSFSDKRCLLGREFAGLLRRCRRVGGLAGGMANT</sequence>
<protein>
    <submittedName>
        <fullName evidence="1">Uncharacterized protein</fullName>
    </submittedName>
</protein>
<dbReference type="EMBL" id="CP054856">
    <property type="protein sequence ID" value="QVM83439.1"/>
    <property type="molecule type" value="Genomic_DNA"/>
</dbReference>
<accession>A0ABX8E2T1</accession>